<evidence type="ECO:0000313" key="3">
    <source>
        <dbReference type="Proteomes" id="UP000322545"/>
    </source>
</evidence>
<gene>
    <name evidence="2" type="ORF">SAMN05443432_102402</name>
</gene>
<reference evidence="2 3" key="1">
    <citation type="submission" date="2016-11" db="EMBL/GenBank/DDBJ databases">
        <authorList>
            <person name="Varghese N."/>
            <person name="Submissions S."/>
        </authorList>
    </citation>
    <scope>NUCLEOTIDE SEQUENCE [LARGE SCALE GENOMIC DNA]</scope>
    <source>
        <strain evidence="2 3">DSM 28249</strain>
    </source>
</reference>
<dbReference type="RefSeq" id="WP_149778728.1">
    <property type="nucleotide sequence ID" value="NZ_FRCB01000002.1"/>
</dbReference>
<keyword evidence="1" id="KW-0472">Membrane</keyword>
<keyword evidence="1" id="KW-1133">Transmembrane helix</keyword>
<feature type="transmembrane region" description="Helical" evidence="1">
    <location>
        <begin position="12"/>
        <end position="30"/>
    </location>
</feature>
<feature type="transmembrane region" description="Helical" evidence="1">
    <location>
        <begin position="42"/>
        <end position="59"/>
    </location>
</feature>
<keyword evidence="3" id="KW-1185">Reference proteome</keyword>
<accession>A0A1M7D2Z4</accession>
<evidence type="ECO:0008006" key="4">
    <source>
        <dbReference type="Google" id="ProtNLM"/>
    </source>
</evidence>
<organism evidence="2 3">
    <name type="scientific">Roseovarius litoreus</name>
    <dbReference type="NCBI Taxonomy" id="1155722"/>
    <lineage>
        <taxon>Bacteria</taxon>
        <taxon>Pseudomonadati</taxon>
        <taxon>Pseudomonadota</taxon>
        <taxon>Alphaproteobacteria</taxon>
        <taxon>Rhodobacterales</taxon>
        <taxon>Roseobacteraceae</taxon>
        <taxon>Roseovarius</taxon>
    </lineage>
</organism>
<evidence type="ECO:0000256" key="1">
    <source>
        <dbReference type="SAM" id="Phobius"/>
    </source>
</evidence>
<dbReference type="NCBIfam" id="NF033773">
    <property type="entry name" value="tellur_TrgA"/>
    <property type="match status" value="1"/>
</dbReference>
<dbReference type="Proteomes" id="UP000322545">
    <property type="component" value="Unassembled WGS sequence"/>
</dbReference>
<name>A0A1M7D2Z4_9RHOB</name>
<proteinExistence type="predicted"/>
<dbReference type="EMBL" id="FRCB01000002">
    <property type="protein sequence ID" value="SHL73763.1"/>
    <property type="molecule type" value="Genomic_DNA"/>
</dbReference>
<dbReference type="InterPro" id="IPR047784">
    <property type="entry name" value="TrgA"/>
</dbReference>
<dbReference type="AlphaFoldDB" id="A0A1M7D2Z4"/>
<evidence type="ECO:0000313" key="2">
    <source>
        <dbReference type="EMBL" id="SHL73763.1"/>
    </source>
</evidence>
<keyword evidence="1" id="KW-0812">Transmembrane</keyword>
<protein>
    <recommendedName>
        <fullName evidence="4">Tellurium resistance protein</fullName>
    </recommendedName>
</protein>
<feature type="transmembrane region" description="Helical" evidence="1">
    <location>
        <begin position="65"/>
        <end position="91"/>
    </location>
</feature>
<feature type="transmembrane region" description="Helical" evidence="1">
    <location>
        <begin position="129"/>
        <end position="147"/>
    </location>
</feature>
<sequence length="152" mass="16447">MPATDNMPTAARAVSSLLMAGLAWIASEMIRPLMPEATSFGIFNYVNVALALLCGWRVTGKRLGFGWMTGISAGLSGVAALVFWAVFLQSLYKMLDMAMDRRFDGLMEGLTNIFEIGVDYLLILADGPLIAVLVAGGLLIGLIGEWVSRRWS</sequence>